<name>A0A2Z5GA47_9BACT</name>
<dbReference type="Proteomes" id="UP000253606">
    <property type="component" value="Chromosome"/>
</dbReference>
<dbReference type="KEGG" id="abas:ACPOL_6212"/>
<dbReference type="EMBL" id="CP030840">
    <property type="protein sequence ID" value="AXC15456.1"/>
    <property type="molecule type" value="Genomic_DNA"/>
</dbReference>
<gene>
    <name evidence="1" type="ORF">ACPOL_6212</name>
</gene>
<protein>
    <submittedName>
        <fullName evidence="1">Uncharacterized protein</fullName>
    </submittedName>
</protein>
<sequence length="132" mass="14894">MAQIGSKFTEHGILHKTSGFRHRIVPCAGVSVCQGRVFLVCLRIVLSHPEVTVDLGHSVLHEDLHLGVGDARVCRVVCAMSAKLSGMKVFEGPFRNANRQLFWHLVRYGDQLMSSRRYSYRLNDNPASFRNE</sequence>
<evidence type="ECO:0000313" key="2">
    <source>
        <dbReference type="Proteomes" id="UP000253606"/>
    </source>
</evidence>
<keyword evidence="2" id="KW-1185">Reference proteome</keyword>
<accession>A0A2Z5GA47</accession>
<evidence type="ECO:0000313" key="1">
    <source>
        <dbReference type="EMBL" id="AXC15456.1"/>
    </source>
</evidence>
<organism evidence="1 2">
    <name type="scientific">Acidisarcina polymorpha</name>
    <dbReference type="NCBI Taxonomy" id="2211140"/>
    <lineage>
        <taxon>Bacteria</taxon>
        <taxon>Pseudomonadati</taxon>
        <taxon>Acidobacteriota</taxon>
        <taxon>Terriglobia</taxon>
        <taxon>Terriglobales</taxon>
        <taxon>Acidobacteriaceae</taxon>
        <taxon>Acidisarcina</taxon>
    </lineage>
</organism>
<reference evidence="1 2" key="1">
    <citation type="journal article" date="2018" name="Front. Microbiol.">
        <title>Hydrolytic Capabilities as a Key to Environmental Success: Chitinolytic and Cellulolytic Acidobacteria From Acidic Sub-arctic Soils and Boreal Peatlands.</title>
        <authorList>
            <person name="Belova S.E."/>
            <person name="Ravin N.V."/>
            <person name="Pankratov T.A."/>
            <person name="Rakitin A.L."/>
            <person name="Ivanova A.A."/>
            <person name="Beletsky A.V."/>
            <person name="Mardanov A.V."/>
            <person name="Sinninghe Damste J.S."/>
            <person name="Dedysh S.N."/>
        </authorList>
    </citation>
    <scope>NUCLEOTIDE SEQUENCE [LARGE SCALE GENOMIC DNA]</scope>
    <source>
        <strain evidence="1 2">SBC82</strain>
    </source>
</reference>
<proteinExistence type="predicted"/>
<dbReference type="AlphaFoldDB" id="A0A2Z5GA47"/>